<name>A0A8H8WPK3_9HYPH</name>
<evidence type="ECO:0000313" key="1">
    <source>
        <dbReference type="EMBL" id="BCM81979.1"/>
    </source>
</evidence>
<sequence length="86" mass="9318">MEPIVPPRHNGLAATLVRPILPVESRSMMSFWFSRLAALLRRLLPGRTRPEPGAWILLGEGRGVSWSGDADAARPALTGPTPPPAR</sequence>
<dbReference type="AlphaFoldDB" id="A0A8H8WPK3"/>
<organism evidence="1 2">
    <name type="scientific">Methylobacterium indicum</name>
    <dbReference type="NCBI Taxonomy" id="1775910"/>
    <lineage>
        <taxon>Bacteria</taxon>
        <taxon>Pseudomonadati</taxon>
        <taxon>Pseudomonadota</taxon>
        <taxon>Alphaproteobacteria</taxon>
        <taxon>Hyphomicrobiales</taxon>
        <taxon>Methylobacteriaceae</taxon>
        <taxon>Methylobacterium</taxon>
    </lineage>
</organism>
<reference evidence="1" key="1">
    <citation type="submission" date="2020-11" db="EMBL/GenBank/DDBJ databases">
        <title>Complete genome sequence of a novel pathogenic Methylobacterium strain isolated from rice in Vietnam.</title>
        <authorList>
            <person name="Lai K."/>
            <person name="Okazaki S."/>
            <person name="Higashi K."/>
            <person name="Mori H."/>
            <person name="Toyoda A."/>
            <person name="Kurokawa K."/>
        </authorList>
    </citation>
    <scope>NUCLEOTIDE SEQUENCE</scope>
    <source>
        <strain evidence="1">VL1</strain>
    </source>
</reference>
<evidence type="ECO:0000313" key="2">
    <source>
        <dbReference type="Proteomes" id="UP000663508"/>
    </source>
</evidence>
<dbReference type="EMBL" id="AP024145">
    <property type="protein sequence ID" value="BCM81979.1"/>
    <property type="molecule type" value="Genomic_DNA"/>
</dbReference>
<dbReference type="Proteomes" id="UP000663508">
    <property type="component" value="Chromosome"/>
</dbReference>
<accession>A0A8H8WPK3</accession>
<protein>
    <submittedName>
        <fullName evidence="1">Uncharacterized protein</fullName>
    </submittedName>
</protein>
<proteinExistence type="predicted"/>
<dbReference type="KEGG" id="mind:mvi_04400"/>
<gene>
    <name evidence="1" type="ORF">mvi_04400</name>
</gene>